<evidence type="ECO:0000313" key="4">
    <source>
        <dbReference type="Proteomes" id="UP000031036"/>
    </source>
</evidence>
<feature type="region of interest" description="Disordered" evidence="1">
    <location>
        <begin position="104"/>
        <end position="124"/>
    </location>
</feature>
<reference evidence="2 4" key="1">
    <citation type="submission" date="2014-11" db="EMBL/GenBank/DDBJ databases">
        <title>Genetic blueprint of the zoonotic pathogen Toxocara canis.</title>
        <authorList>
            <person name="Zhu X.-Q."/>
            <person name="Korhonen P.K."/>
            <person name="Cai H."/>
            <person name="Young N.D."/>
            <person name="Nejsum P."/>
            <person name="von Samson-Himmelstjerna G."/>
            <person name="Boag P.R."/>
            <person name="Tan P."/>
            <person name="Li Q."/>
            <person name="Min J."/>
            <person name="Yang Y."/>
            <person name="Wang X."/>
            <person name="Fang X."/>
            <person name="Hall R.S."/>
            <person name="Hofmann A."/>
            <person name="Sternberg P.W."/>
            <person name="Jex A.R."/>
            <person name="Gasser R.B."/>
        </authorList>
    </citation>
    <scope>NUCLEOTIDE SEQUENCE [LARGE SCALE GENOMIC DNA]</scope>
    <source>
        <strain evidence="2">PN_DK_2014</strain>
    </source>
</reference>
<gene>
    <name evidence="2" type="ORF">Tcan_07291</name>
    <name evidence="3" type="ORF">TCNE_LOCUS5969</name>
</gene>
<feature type="compositionally biased region" description="Low complexity" evidence="1">
    <location>
        <begin position="104"/>
        <end position="117"/>
    </location>
</feature>
<keyword evidence="4" id="KW-1185">Reference proteome</keyword>
<evidence type="ECO:0000313" key="3">
    <source>
        <dbReference type="EMBL" id="VDM37240.1"/>
    </source>
</evidence>
<dbReference type="OrthoDB" id="10639234at2759"/>
<accession>A0A0B2VYB6</accession>
<dbReference type="Proteomes" id="UP000031036">
    <property type="component" value="Unassembled WGS sequence"/>
</dbReference>
<evidence type="ECO:0000256" key="1">
    <source>
        <dbReference type="SAM" id="MobiDB-lite"/>
    </source>
</evidence>
<proteinExistence type="predicted"/>
<protein>
    <submittedName>
        <fullName evidence="2">Uncharacterized protein</fullName>
    </submittedName>
</protein>
<dbReference type="EMBL" id="UYWY01019417">
    <property type="protein sequence ID" value="VDM37240.1"/>
    <property type="molecule type" value="Genomic_DNA"/>
</dbReference>
<dbReference type="EMBL" id="JPKZ01000212">
    <property type="protein sequence ID" value="KHN88546.1"/>
    <property type="molecule type" value="Genomic_DNA"/>
</dbReference>
<evidence type="ECO:0000313" key="2">
    <source>
        <dbReference type="EMBL" id="KHN88546.1"/>
    </source>
</evidence>
<organism evidence="2 4">
    <name type="scientific">Toxocara canis</name>
    <name type="common">Canine roundworm</name>
    <dbReference type="NCBI Taxonomy" id="6265"/>
    <lineage>
        <taxon>Eukaryota</taxon>
        <taxon>Metazoa</taxon>
        <taxon>Ecdysozoa</taxon>
        <taxon>Nematoda</taxon>
        <taxon>Chromadorea</taxon>
        <taxon>Rhabditida</taxon>
        <taxon>Spirurina</taxon>
        <taxon>Ascaridomorpha</taxon>
        <taxon>Ascaridoidea</taxon>
        <taxon>Toxocaridae</taxon>
        <taxon>Toxocara</taxon>
    </lineage>
</organism>
<name>A0A0B2VYB6_TOXCA</name>
<dbReference type="AlphaFoldDB" id="A0A0B2VYB6"/>
<sequence>MPTTLGDEFDYNPFLRTDKQELRSALRDLGYRVPELAGQVQVQESKLGVQKKIMDDNNCLMVEADKRKVSETKSEEGVLQEEMSIAACVNEVVEVEKTTEVIESVETSTGSSNGSKTSESERVEGVKSLGTVKGGAAMERGSKSERVVVETGNSNVGDCCSFHERVAILRLLRAAKDAYVEHKEKLAAEALKANS</sequence>
<reference evidence="3" key="2">
    <citation type="submission" date="2018-11" db="EMBL/GenBank/DDBJ databases">
        <authorList>
            <consortium name="Pathogen Informatics"/>
        </authorList>
    </citation>
    <scope>NUCLEOTIDE SEQUENCE [LARGE SCALE GENOMIC DNA]</scope>
</reference>